<name>A0A2K9LMH6_9GAMM</name>
<evidence type="ECO:0000313" key="2">
    <source>
        <dbReference type="EMBL" id="AUM13427.1"/>
    </source>
</evidence>
<dbReference type="RefSeq" id="WP_101894805.1">
    <property type="nucleotide sequence ID" value="NZ_CP022684.1"/>
</dbReference>
<evidence type="ECO:0000256" key="1">
    <source>
        <dbReference type="SAM" id="SignalP"/>
    </source>
</evidence>
<sequence>MRALLIVIALLLPSTILHAQQATPDPAQIQKLIEATGLQNQIQQIPEALRQTAESPNNPASGLISPLITSLIDVFDPKEMLAILSADLIKRLDVPTLLDSMKWYTSSNARIMLEAQTQATRPEAIEKMSAVLLSQTANISEQRKALLQQMSTATQANDIALDMVVNLQAAFMSGLGVIIAPNKPQSFQQLHASFDSSKAPMREQLSKQLLLQQSVAMESVSDDTIKEFLAFANTPSGKKLFTAVRASLDHTVQTVAQRVPQAMQAKAAHTIQPKP</sequence>
<proteinExistence type="predicted"/>
<gene>
    <name evidence="2" type="ORF">Kalk_13790</name>
</gene>
<reference evidence="3" key="1">
    <citation type="submission" date="2017-08" db="EMBL/GenBank/DDBJ databases">
        <title>Direct submision.</title>
        <authorList>
            <person name="Kim S.-J."/>
            <person name="Rhee S.-K."/>
        </authorList>
    </citation>
    <scope>NUCLEOTIDE SEQUENCE [LARGE SCALE GENOMIC DNA]</scope>
    <source>
        <strain evidence="3">GI5</strain>
    </source>
</reference>
<protein>
    <recommendedName>
        <fullName evidence="4">DUF2059 domain-containing protein</fullName>
    </recommendedName>
</protein>
<dbReference type="OrthoDB" id="9841279at2"/>
<dbReference type="KEGG" id="kak:Kalk_13790"/>
<accession>A0A2K9LMH6</accession>
<dbReference type="EMBL" id="CP022684">
    <property type="protein sequence ID" value="AUM13427.1"/>
    <property type="molecule type" value="Genomic_DNA"/>
</dbReference>
<keyword evidence="1" id="KW-0732">Signal</keyword>
<organism evidence="2 3">
    <name type="scientific">Ketobacter alkanivorans</name>
    <dbReference type="NCBI Taxonomy" id="1917421"/>
    <lineage>
        <taxon>Bacteria</taxon>
        <taxon>Pseudomonadati</taxon>
        <taxon>Pseudomonadota</taxon>
        <taxon>Gammaproteobacteria</taxon>
        <taxon>Pseudomonadales</taxon>
        <taxon>Ketobacteraceae</taxon>
        <taxon>Ketobacter</taxon>
    </lineage>
</organism>
<feature type="chain" id="PRO_5014616742" description="DUF2059 domain-containing protein" evidence="1">
    <location>
        <begin position="20"/>
        <end position="275"/>
    </location>
</feature>
<keyword evidence="3" id="KW-1185">Reference proteome</keyword>
<feature type="signal peptide" evidence="1">
    <location>
        <begin position="1"/>
        <end position="19"/>
    </location>
</feature>
<dbReference type="Proteomes" id="UP000235116">
    <property type="component" value="Chromosome"/>
</dbReference>
<dbReference type="AlphaFoldDB" id="A0A2K9LMH6"/>
<evidence type="ECO:0000313" key="3">
    <source>
        <dbReference type="Proteomes" id="UP000235116"/>
    </source>
</evidence>
<evidence type="ECO:0008006" key="4">
    <source>
        <dbReference type="Google" id="ProtNLM"/>
    </source>
</evidence>